<protein>
    <submittedName>
        <fullName evidence="1">Uncharacterized protein</fullName>
    </submittedName>
</protein>
<proteinExistence type="predicted"/>
<accession>A0ABN9VRM5</accession>
<gene>
    <name evidence="1" type="ORF">PCOR1329_LOCUS60606</name>
</gene>
<name>A0ABN9VRM5_9DINO</name>
<comment type="caution">
    <text evidence="1">The sequence shown here is derived from an EMBL/GenBank/DDBJ whole genome shotgun (WGS) entry which is preliminary data.</text>
</comment>
<evidence type="ECO:0000313" key="2">
    <source>
        <dbReference type="Proteomes" id="UP001189429"/>
    </source>
</evidence>
<dbReference type="Proteomes" id="UP001189429">
    <property type="component" value="Unassembled WGS sequence"/>
</dbReference>
<organism evidence="1 2">
    <name type="scientific">Prorocentrum cordatum</name>
    <dbReference type="NCBI Taxonomy" id="2364126"/>
    <lineage>
        <taxon>Eukaryota</taxon>
        <taxon>Sar</taxon>
        <taxon>Alveolata</taxon>
        <taxon>Dinophyceae</taxon>
        <taxon>Prorocentrales</taxon>
        <taxon>Prorocentraceae</taxon>
        <taxon>Prorocentrum</taxon>
    </lineage>
</organism>
<keyword evidence="2" id="KW-1185">Reference proteome</keyword>
<evidence type="ECO:0000313" key="1">
    <source>
        <dbReference type="EMBL" id="CAK0876135.1"/>
    </source>
</evidence>
<sequence>MMKMWLSLARSRRNVEGVLFDVLIALADLPEVLKMQGQGAAYNDQLQSKGKVHGLGALQPRVSGGLLEALAPRQRSIGKQNSDKLQVFKQRLATLGYDKKMDTIRFTRVDRCYVQGKTRSTLCVGEYRRELTGALQQSAGCAVS</sequence>
<dbReference type="EMBL" id="CAUYUJ010017597">
    <property type="protein sequence ID" value="CAK0876135.1"/>
    <property type="molecule type" value="Genomic_DNA"/>
</dbReference>
<reference evidence="1" key="1">
    <citation type="submission" date="2023-10" db="EMBL/GenBank/DDBJ databases">
        <authorList>
            <person name="Chen Y."/>
            <person name="Shah S."/>
            <person name="Dougan E. K."/>
            <person name="Thang M."/>
            <person name="Chan C."/>
        </authorList>
    </citation>
    <scope>NUCLEOTIDE SEQUENCE [LARGE SCALE GENOMIC DNA]</scope>
</reference>